<feature type="region of interest" description="Disordered" evidence="1">
    <location>
        <begin position="352"/>
        <end position="391"/>
    </location>
</feature>
<feature type="compositionally biased region" description="Polar residues" evidence="1">
    <location>
        <begin position="276"/>
        <end position="291"/>
    </location>
</feature>
<evidence type="ECO:0000313" key="2">
    <source>
        <dbReference type="EMBL" id="CEM39247.1"/>
    </source>
</evidence>
<feature type="region of interest" description="Disordered" evidence="1">
    <location>
        <begin position="405"/>
        <end position="425"/>
    </location>
</feature>
<reference evidence="2" key="1">
    <citation type="submission" date="2014-11" db="EMBL/GenBank/DDBJ databases">
        <authorList>
            <person name="Otto D Thomas"/>
            <person name="Naeem Raeece"/>
        </authorList>
    </citation>
    <scope>NUCLEOTIDE SEQUENCE</scope>
</reference>
<accession>A0A0G4H6B5</accession>
<sequence>MKTSPKNSSQADTGNNTQRQVEHQVETPEEVNCKVIYVPTSRTWESSLSASNLALQEVQRIVNGLISDHIVGDPVFPWAPLDYKVTPLPALEPSTTVKEWYLRNLCQTPHILIDDVLLSSPEGAGDPPRSSGPPLPPSHEDLQQQQRERRDQAPSSSQQTQQQNSSAAPLAAPPEGPRLQSPPHPQQQHPGEGEGESSPSSSSYPGPPPPVPLVGGSSDHAPAAGSGTAAPFLQCVMEEQNSVLRAIQQKLERQGEQLRVFTATVQTLHRLMATSRGGQLQTSGSPPISSRVNKRGNGNGKGTNSEGNSAADVCVPDVSSQQALKLWLEERFGTLLSSVQSSEESVIAAVLSSQQQQQQGHRSGEGEADGACFSSSGAGRKTDDGAVKKNQNARTLAAAVNETAKDCGGSHVQQAANAKDTSRHL</sequence>
<feature type="compositionally biased region" description="Basic and acidic residues" evidence="1">
    <location>
        <begin position="138"/>
        <end position="152"/>
    </location>
</feature>
<protein>
    <submittedName>
        <fullName evidence="2">Uncharacterized protein</fullName>
    </submittedName>
</protein>
<evidence type="ECO:0000256" key="1">
    <source>
        <dbReference type="SAM" id="MobiDB-lite"/>
    </source>
</evidence>
<gene>
    <name evidence="2" type="ORF">Cvel_24821</name>
</gene>
<name>A0A0G4H6B5_9ALVE</name>
<dbReference type="EMBL" id="CDMZ01001916">
    <property type="protein sequence ID" value="CEM39247.1"/>
    <property type="molecule type" value="Genomic_DNA"/>
</dbReference>
<feature type="compositionally biased region" description="Polar residues" evidence="1">
    <location>
        <begin position="1"/>
        <end position="19"/>
    </location>
</feature>
<dbReference type="VEuPathDB" id="CryptoDB:Cvel_24821"/>
<feature type="region of interest" description="Disordered" evidence="1">
    <location>
        <begin position="1"/>
        <end position="25"/>
    </location>
</feature>
<organism evidence="2">
    <name type="scientific">Chromera velia CCMP2878</name>
    <dbReference type="NCBI Taxonomy" id="1169474"/>
    <lineage>
        <taxon>Eukaryota</taxon>
        <taxon>Sar</taxon>
        <taxon>Alveolata</taxon>
        <taxon>Colpodellida</taxon>
        <taxon>Chromeraceae</taxon>
        <taxon>Chromera</taxon>
    </lineage>
</organism>
<feature type="compositionally biased region" description="Low complexity" evidence="1">
    <location>
        <begin position="186"/>
        <end position="204"/>
    </location>
</feature>
<feature type="compositionally biased region" description="Pro residues" evidence="1">
    <location>
        <begin position="171"/>
        <end position="185"/>
    </location>
</feature>
<dbReference type="AlphaFoldDB" id="A0A0G4H6B5"/>
<feature type="region of interest" description="Disordered" evidence="1">
    <location>
        <begin position="118"/>
        <end position="226"/>
    </location>
</feature>
<feature type="region of interest" description="Disordered" evidence="1">
    <location>
        <begin position="275"/>
        <end position="313"/>
    </location>
</feature>
<proteinExistence type="predicted"/>
<feature type="compositionally biased region" description="Low complexity" evidence="1">
    <location>
        <begin position="155"/>
        <end position="166"/>
    </location>
</feature>